<name>A0AAJ6YS98_9HYME</name>
<proteinExistence type="predicted"/>
<dbReference type="Proteomes" id="UP000695007">
    <property type="component" value="Unplaced"/>
</dbReference>
<dbReference type="Pfam" id="PF16066">
    <property type="entry name" value="DUF4808"/>
    <property type="match status" value="1"/>
</dbReference>
<evidence type="ECO:0000256" key="1">
    <source>
        <dbReference type="SAM" id="MobiDB-lite"/>
    </source>
</evidence>
<sequence length="176" mass="19675">MLLPYQPDYKEQLKVPGTGVCNSTNAAYTHNSSQHACSQQLHWSNYHMGSIDSCGGGVNWPKTNRPRVNSAIDVASFLSQEFLRRHGSTSRLCRKVRSADNLPLVLSNQQNSDVSDCISTNGDREIFLKSNQDDNEKSDDTETQQNAQDKTKNDSSLYEFSSTEHQSSSDDLKINI</sequence>
<dbReference type="InterPro" id="IPR032073">
    <property type="entry name" value="FNDC5_C"/>
</dbReference>
<reference evidence="4" key="1">
    <citation type="submission" date="2025-08" db="UniProtKB">
        <authorList>
            <consortium name="RefSeq"/>
        </authorList>
    </citation>
    <scope>IDENTIFICATION</scope>
</reference>
<organism evidence="3 4">
    <name type="scientific">Ceratosolen solmsi marchali</name>
    <dbReference type="NCBI Taxonomy" id="326594"/>
    <lineage>
        <taxon>Eukaryota</taxon>
        <taxon>Metazoa</taxon>
        <taxon>Ecdysozoa</taxon>
        <taxon>Arthropoda</taxon>
        <taxon>Hexapoda</taxon>
        <taxon>Insecta</taxon>
        <taxon>Pterygota</taxon>
        <taxon>Neoptera</taxon>
        <taxon>Endopterygota</taxon>
        <taxon>Hymenoptera</taxon>
        <taxon>Apocrita</taxon>
        <taxon>Proctotrupomorpha</taxon>
        <taxon>Chalcidoidea</taxon>
        <taxon>Agaonidae</taxon>
        <taxon>Agaoninae</taxon>
        <taxon>Ceratosolen</taxon>
    </lineage>
</organism>
<dbReference type="RefSeq" id="XP_011503347.1">
    <property type="nucleotide sequence ID" value="XM_011505045.1"/>
</dbReference>
<protein>
    <submittedName>
        <fullName evidence="4">Uncharacterized protein LOC105366553</fullName>
    </submittedName>
</protein>
<evidence type="ECO:0000259" key="2">
    <source>
        <dbReference type="Pfam" id="PF16066"/>
    </source>
</evidence>
<dbReference type="GeneID" id="105366553"/>
<feature type="region of interest" description="Disordered" evidence="1">
    <location>
        <begin position="129"/>
        <end position="176"/>
    </location>
</feature>
<keyword evidence="3" id="KW-1185">Reference proteome</keyword>
<feature type="compositionally biased region" description="Basic and acidic residues" evidence="1">
    <location>
        <begin position="129"/>
        <end position="140"/>
    </location>
</feature>
<dbReference type="PANTHER" id="PTHR21104:SF2">
    <property type="entry name" value="FIBRONECTIN TYPE-III DOMAIN-CONTAINING PROTEIN"/>
    <property type="match status" value="1"/>
</dbReference>
<evidence type="ECO:0000313" key="4">
    <source>
        <dbReference type="RefSeq" id="XP_011503347.1"/>
    </source>
</evidence>
<accession>A0AAJ6YS98</accession>
<dbReference type="KEGG" id="csol:105366553"/>
<feature type="compositionally biased region" description="Basic and acidic residues" evidence="1">
    <location>
        <begin position="167"/>
        <end position="176"/>
    </location>
</feature>
<feature type="compositionally biased region" description="Polar residues" evidence="1">
    <location>
        <begin position="143"/>
        <end position="166"/>
    </location>
</feature>
<gene>
    <name evidence="4" type="primary">LOC105366553</name>
</gene>
<dbReference type="AlphaFoldDB" id="A0AAJ6YS98"/>
<evidence type="ECO:0000313" key="3">
    <source>
        <dbReference type="Proteomes" id="UP000695007"/>
    </source>
</evidence>
<dbReference type="PANTHER" id="PTHR21104">
    <property type="entry name" value="FIBRONECTIN TYPE III DOMAIN-CONTAINING PROTEIN"/>
    <property type="match status" value="1"/>
</dbReference>
<feature type="domain" description="Fibronectin type III" evidence="2">
    <location>
        <begin position="1"/>
        <end position="96"/>
    </location>
</feature>